<dbReference type="InterPro" id="IPR000524">
    <property type="entry name" value="Tscrpt_reg_HTH_GntR"/>
</dbReference>
<dbReference type="GO" id="GO:0045892">
    <property type="term" value="P:negative regulation of DNA-templated transcription"/>
    <property type="evidence" value="ECO:0007669"/>
    <property type="project" value="TreeGrafter"/>
</dbReference>
<accession>A0A6B8VX49</accession>
<keyword evidence="1" id="KW-0805">Transcription regulation</keyword>
<dbReference type="SUPFAM" id="SSF46785">
    <property type="entry name" value="Winged helix' DNA-binding domain"/>
    <property type="match status" value="1"/>
</dbReference>
<dbReference type="EMBL" id="CP046456">
    <property type="protein sequence ID" value="QGU08723.1"/>
    <property type="molecule type" value="Genomic_DNA"/>
</dbReference>
<keyword evidence="2" id="KW-0238">DNA-binding</keyword>
<proteinExistence type="predicted"/>
<evidence type="ECO:0000256" key="1">
    <source>
        <dbReference type="ARBA" id="ARBA00023015"/>
    </source>
</evidence>
<dbReference type="Pfam" id="PF07702">
    <property type="entry name" value="UTRA"/>
    <property type="match status" value="1"/>
</dbReference>
<evidence type="ECO:0000256" key="3">
    <source>
        <dbReference type="ARBA" id="ARBA00023163"/>
    </source>
</evidence>
<dbReference type="SMART" id="SM00345">
    <property type="entry name" value="HTH_GNTR"/>
    <property type="match status" value="1"/>
</dbReference>
<feature type="domain" description="HTH gntR-type" evidence="4">
    <location>
        <begin position="12"/>
        <end position="82"/>
    </location>
</feature>
<sequence length="250" mass="28730">MVYLPSPSSPKQSTHVTIGEILRSRISHEKMQAGDRFPTERELAEEFGVARMTVRKALELLQMEGVVERRRGRTGGTFLRATVPKVEMTRIEGFIPRFHDRNMEVTSRILTADRRQAPEKVTQALEIDAGEPVFYLERLRSVNNTPALIERSFFPANMVPGMLHQDLSGSIYDLLRRRWSLPPVRKWETIVPGVTSMREQELLQVKKELLILRLERRTQVADNRFIEYAEDVLRTDIARVEVYTTSGPGG</sequence>
<dbReference type="AlphaFoldDB" id="A0A6B8VX49"/>
<dbReference type="PANTHER" id="PTHR44846:SF1">
    <property type="entry name" value="MANNOSYL-D-GLYCERATE TRANSPORT_METABOLISM SYSTEM REPRESSOR MNGR-RELATED"/>
    <property type="match status" value="1"/>
</dbReference>
<evidence type="ECO:0000313" key="5">
    <source>
        <dbReference type="EMBL" id="QGU08723.1"/>
    </source>
</evidence>
<dbReference type="PANTHER" id="PTHR44846">
    <property type="entry name" value="MANNOSYL-D-GLYCERATE TRANSPORT/METABOLISM SYSTEM REPRESSOR MNGR-RELATED"/>
    <property type="match status" value="1"/>
</dbReference>
<evidence type="ECO:0000256" key="2">
    <source>
        <dbReference type="ARBA" id="ARBA00023125"/>
    </source>
</evidence>
<keyword evidence="6" id="KW-1185">Reference proteome</keyword>
<name>A0A6B8VX49_9CORY</name>
<dbReference type="RefSeq" id="WP_156232966.1">
    <property type="nucleotide sequence ID" value="NZ_CP046456.1"/>
</dbReference>
<dbReference type="InterPro" id="IPR028978">
    <property type="entry name" value="Chorismate_lyase_/UTRA_dom_sf"/>
</dbReference>
<keyword evidence="3" id="KW-0804">Transcription</keyword>
<evidence type="ECO:0000313" key="6">
    <source>
        <dbReference type="Proteomes" id="UP000424462"/>
    </source>
</evidence>
<protein>
    <submittedName>
        <fullName evidence="5">HTH-type transcriptional repressor YvoA</fullName>
    </submittedName>
</protein>
<dbReference type="SMART" id="SM00866">
    <property type="entry name" value="UTRA"/>
    <property type="match status" value="1"/>
</dbReference>
<dbReference type="Gene3D" id="3.40.1410.10">
    <property type="entry name" value="Chorismate lyase-like"/>
    <property type="match status" value="1"/>
</dbReference>
<dbReference type="Proteomes" id="UP000424462">
    <property type="component" value="Plasmid pCOCCU"/>
</dbReference>
<dbReference type="InterPro" id="IPR050679">
    <property type="entry name" value="Bact_HTH_transcr_reg"/>
</dbReference>
<gene>
    <name evidence="5" type="primary">yvoA2</name>
    <name evidence="5" type="ORF">COCCU_14165</name>
</gene>
<dbReference type="KEGG" id="cok:COCCU_14165"/>
<dbReference type="GO" id="GO:0003677">
    <property type="term" value="F:DNA binding"/>
    <property type="evidence" value="ECO:0007669"/>
    <property type="project" value="UniProtKB-KW"/>
</dbReference>
<dbReference type="InterPro" id="IPR036388">
    <property type="entry name" value="WH-like_DNA-bd_sf"/>
</dbReference>
<dbReference type="InterPro" id="IPR036390">
    <property type="entry name" value="WH_DNA-bd_sf"/>
</dbReference>
<reference evidence="5 6" key="1">
    <citation type="submission" date="2019-11" db="EMBL/GenBank/DDBJ databases">
        <title>Complete genome sequence of Corynebacterium kalinowskii 1959, a novel Corynebacterium species isolated from soil of a small paddock in Vilsendorf, Germany.</title>
        <authorList>
            <person name="Schaffert L."/>
            <person name="Ruwe M."/>
            <person name="Milse J."/>
            <person name="Hanuschka K."/>
            <person name="Ortseifen V."/>
            <person name="Droste J."/>
            <person name="Brandt D."/>
            <person name="Schlueter L."/>
            <person name="Kutter Y."/>
            <person name="Vinke S."/>
            <person name="Viehoefer P."/>
            <person name="Jacob L."/>
            <person name="Luebke N.-C."/>
            <person name="Schulte-Berndt E."/>
            <person name="Hain C."/>
            <person name="Linder M."/>
            <person name="Schmidt P."/>
            <person name="Wollenschlaeger L."/>
            <person name="Luttermann T."/>
            <person name="Thieme E."/>
            <person name="Hassa J."/>
            <person name="Haak M."/>
            <person name="Wittchen M."/>
            <person name="Mentz A."/>
            <person name="Persicke M."/>
            <person name="Busche T."/>
            <person name="Ruckert C."/>
        </authorList>
    </citation>
    <scope>NUCLEOTIDE SEQUENCE [LARGE SCALE GENOMIC DNA]</scope>
    <source>
        <strain evidence="5 6">2039</strain>
        <plasmid evidence="6">pcoccu</plasmid>
    </source>
</reference>
<organism evidence="5 6">
    <name type="scientific">Corynebacterium occultum</name>
    <dbReference type="NCBI Taxonomy" id="2675219"/>
    <lineage>
        <taxon>Bacteria</taxon>
        <taxon>Bacillati</taxon>
        <taxon>Actinomycetota</taxon>
        <taxon>Actinomycetes</taxon>
        <taxon>Mycobacteriales</taxon>
        <taxon>Corynebacteriaceae</taxon>
        <taxon>Corynebacterium</taxon>
    </lineage>
</organism>
<dbReference type="SUPFAM" id="SSF64288">
    <property type="entry name" value="Chorismate lyase-like"/>
    <property type="match status" value="1"/>
</dbReference>
<dbReference type="CDD" id="cd07377">
    <property type="entry name" value="WHTH_GntR"/>
    <property type="match status" value="1"/>
</dbReference>
<dbReference type="Gene3D" id="1.10.10.10">
    <property type="entry name" value="Winged helix-like DNA-binding domain superfamily/Winged helix DNA-binding domain"/>
    <property type="match status" value="1"/>
</dbReference>
<dbReference type="Pfam" id="PF00392">
    <property type="entry name" value="GntR"/>
    <property type="match status" value="1"/>
</dbReference>
<geneLocation type="plasmid" evidence="6">
    <name>pcoccu</name>
</geneLocation>
<evidence type="ECO:0000259" key="4">
    <source>
        <dbReference type="PROSITE" id="PS50949"/>
    </source>
</evidence>
<dbReference type="GO" id="GO:0003700">
    <property type="term" value="F:DNA-binding transcription factor activity"/>
    <property type="evidence" value="ECO:0007669"/>
    <property type="project" value="InterPro"/>
</dbReference>
<dbReference type="PRINTS" id="PR00035">
    <property type="entry name" value="HTHGNTR"/>
</dbReference>
<keyword evidence="5" id="KW-0614">Plasmid</keyword>
<dbReference type="PROSITE" id="PS50949">
    <property type="entry name" value="HTH_GNTR"/>
    <property type="match status" value="1"/>
</dbReference>
<dbReference type="InterPro" id="IPR011663">
    <property type="entry name" value="UTRA"/>
</dbReference>